<keyword evidence="7" id="KW-0418">Kinase</keyword>
<dbReference type="InterPro" id="IPR051471">
    <property type="entry name" value="Bacterial_PTS_sugar_comp"/>
</dbReference>
<dbReference type="Proteomes" id="UP000664357">
    <property type="component" value="Unassembled WGS sequence"/>
</dbReference>
<dbReference type="CDD" id="cd00006">
    <property type="entry name" value="PTS_IIA_man"/>
    <property type="match status" value="1"/>
</dbReference>
<dbReference type="InterPro" id="IPR004701">
    <property type="entry name" value="PTS_EIIA_man-typ"/>
</dbReference>
<sequence length="149" mass="15787">MLGIVIATHGKLSDGLKDSAEVIIGATNNIATVNLNQGDDVQALGTKIKEAINEVNQGEGVIVLVDLVSASPYNQSVLTVNDLESELQEAVYIVGGVNLPMLLETINHQILGTPVEQAAQAVISQGSDSLSMWHVSMVEVSDDDDEDDF</sequence>
<dbReference type="RefSeq" id="WP_207704622.1">
    <property type="nucleotide sequence ID" value="NZ_JAFREL020000001.1"/>
</dbReference>
<dbReference type="PANTHER" id="PTHR33799">
    <property type="entry name" value="PTS PERMEASE-RELATED-RELATED"/>
    <property type="match status" value="1"/>
</dbReference>
<evidence type="ECO:0000313" key="10">
    <source>
        <dbReference type="Proteomes" id="UP000664357"/>
    </source>
</evidence>
<name>A0ABV0EN41_9ENTE</name>
<keyword evidence="2" id="KW-0813">Transport</keyword>
<proteinExistence type="predicted"/>
<protein>
    <submittedName>
        <fullName evidence="9">PTS system, mannose-specific IIA component</fullName>
    </submittedName>
</protein>
<reference evidence="9 10" key="1">
    <citation type="submission" date="2024-02" db="EMBL/GenBank/DDBJ databases">
        <title>The Genome Sequence of Enterococcus sp. DIV0159.</title>
        <authorList>
            <person name="Earl A."/>
            <person name="Manson A."/>
            <person name="Gilmore M."/>
            <person name="Sanders J."/>
            <person name="Shea T."/>
            <person name="Howe W."/>
            <person name="Livny J."/>
            <person name="Cuomo C."/>
            <person name="Neafsey D."/>
            <person name="Birren B."/>
        </authorList>
    </citation>
    <scope>NUCLEOTIDE SEQUENCE [LARGE SCALE GENOMIC DNA]</scope>
    <source>
        <strain evidence="9 10">665A</strain>
    </source>
</reference>
<dbReference type="SUPFAM" id="SSF53062">
    <property type="entry name" value="PTS system fructose IIA component-like"/>
    <property type="match status" value="1"/>
</dbReference>
<keyword evidence="3" id="KW-0963">Cytoplasm</keyword>
<dbReference type="PANTHER" id="PTHR33799:SF1">
    <property type="entry name" value="PTS SYSTEM MANNOSE-SPECIFIC EIIAB COMPONENT-RELATED"/>
    <property type="match status" value="1"/>
</dbReference>
<keyword evidence="6" id="KW-0598">Phosphotransferase system</keyword>
<keyword evidence="5" id="KW-0808">Transferase</keyword>
<evidence type="ECO:0000256" key="7">
    <source>
        <dbReference type="ARBA" id="ARBA00022777"/>
    </source>
</evidence>
<keyword evidence="10" id="KW-1185">Reference proteome</keyword>
<dbReference type="Pfam" id="PF03610">
    <property type="entry name" value="EIIA-man"/>
    <property type="match status" value="1"/>
</dbReference>
<accession>A0ABV0EN41</accession>
<dbReference type="Gene3D" id="3.40.50.510">
    <property type="entry name" value="Phosphotransferase system, mannose-type IIA component"/>
    <property type="match status" value="1"/>
</dbReference>
<organism evidence="9 10">
    <name type="scientific">Candidatus Enterococcus ferrettii</name>
    <dbReference type="NCBI Taxonomy" id="2815324"/>
    <lineage>
        <taxon>Bacteria</taxon>
        <taxon>Bacillati</taxon>
        <taxon>Bacillota</taxon>
        <taxon>Bacilli</taxon>
        <taxon>Lactobacillales</taxon>
        <taxon>Enterococcaceae</taxon>
        <taxon>Enterococcus</taxon>
    </lineage>
</organism>
<feature type="domain" description="PTS EIIA type-4" evidence="8">
    <location>
        <begin position="1"/>
        <end position="130"/>
    </location>
</feature>
<evidence type="ECO:0000313" key="9">
    <source>
        <dbReference type="EMBL" id="MEO1770033.1"/>
    </source>
</evidence>
<evidence type="ECO:0000256" key="2">
    <source>
        <dbReference type="ARBA" id="ARBA00022448"/>
    </source>
</evidence>
<dbReference type="InterPro" id="IPR036662">
    <property type="entry name" value="PTS_EIIA_man-typ_sf"/>
</dbReference>
<dbReference type="PROSITE" id="PS51096">
    <property type="entry name" value="PTS_EIIA_TYPE_4"/>
    <property type="match status" value="1"/>
</dbReference>
<evidence type="ECO:0000256" key="4">
    <source>
        <dbReference type="ARBA" id="ARBA00022597"/>
    </source>
</evidence>
<dbReference type="InterPro" id="IPR033887">
    <property type="entry name" value="PTS_IIA_man"/>
</dbReference>
<evidence type="ECO:0000256" key="3">
    <source>
        <dbReference type="ARBA" id="ARBA00022490"/>
    </source>
</evidence>
<gene>
    <name evidence="9" type="ORF">JZO67_001984</name>
</gene>
<dbReference type="EMBL" id="JAFREL020000001">
    <property type="protein sequence ID" value="MEO1770033.1"/>
    <property type="molecule type" value="Genomic_DNA"/>
</dbReference>
<evidence type="ECO:0000256" key="6">
    <source>
        <dbReference type="ARBA" id="ARBA00022683"/>
    </source>
</evidence>
<comment type="subcellular location">
    <subcellularLocation>
        <location evidence="1">Cytoplasm</location>
    </subcellularLocation>
</comment>
<comment type="caution">
    <text evidence="9">The sequence shown here is derived from an EMBL/GenBank/DDBJ whole genome shotgun (WGS) entry which is preliminary data.</text>
</comment>
<evidence type="ECO:0000256" key="1">
    <source>
        <dbReference type="ARBA" id="ARBA00004496"/>
    </source>
</evidence>
<evidence type="ECO:0000259" key="8">
    <source>
        <dbReference type="PROSITE" id="PS51096"/>
    </source>
</evidence>
<keyword evidence="4" id="KW-0762">Sugar transport</keyword>
<evidence type="ECO:0000256" key="5">
    <source>
        <dbReference type="ARBA" id="ARBA00022679"/>
    </source>
</evidence>